<name>A0ABW6BE09_9SPHI</name>
<protein>
    <submittedName>
        <fullName evidence="2">Uncharacterized protein</fullName>
    </submittedName>
</protein>
<dbReference type="Proteomes" id="UP001597525">
    <property type="component" value="Unassembled WGS sequence"/>
</dbReference>
<sequence>MKFRKLAIYTLAFALAGSVASCESPLKDFNLQISTEVIQHYATLRVVNSSNASVANATITLVSGDTQDIYNLDGRKEFKLAGDLVAFGLDPARTPTAANPVRFRVQIAAPGYTTQIVPVAITDASAGIETVILTQPANLPDGAAQIVENVPLNSNGSTAAAATVAVASATPGTAGNVELTIPAGTQFLDAQGNILVGSSVRITITSVDANHEDAITLLPGGSLVADEVVVEGGNTTSGAFASAGVVDVKMLVNGVAVKSFSQPIGISMPLNPGFVSPSTNQALSTGHVLQIFSNSDTDRVWTFEENNAAVGSAATGFRANFSTDHLTFFMAGEFGEACEAARSIVFSGDWMANGSTYPIVVETWWGGRVLTTTDYSISLNNAAIAIDNVPAVGTSIVVKSAAGNILEQAPLGACGAVTNMRLPNPGDATGTVSTLQLYVRCPDKVDPITLLPTFEMFYRVAGNGEYKYLGAVDNGFLRTTLLRTDGTRYDFRAVWKGRVKTVQGKTVIADNTATVGIAPGDIIGEKAGATNLAILTEECGNL</sequence>
<keyword evidence="3" id="KW-1185">Reference proteome</keyword>
<feature type="chain" id="PRO_5047227622" evidence="1">
    <location>
        <begin position="22"/>
        <end position="542"/>
    </location>
</feature>
<dbReference type="RefSeq" id="WP_320182430.1">
    <property type="nucleotide sequence ID" value="NZ_CP138332.1"/>
</dbReference>
<proteinExistence type="predicted"/>
<feature type="signal peptide" evidence="1">
    <location>
        <begin position="1"/>
        <end position="21"/>
    </location>
</feature>
<reference evidence="3" key="1">
    <citation type="journal article" date="2019" name="Int. J. Syst. Evol. Microbiol.">
        <title>The Global Catalogue of Microorganisms (GCM) 10K type strain sequencing project: providing services to taxonomists for standard genome sequencing and annotation.</title>
        <authorList>
            <consortium name="The Broad Institute Genomics Platform"/>
            <consortium name="The Broad Institute Genome Sequencing Center for Infectious Disease"/>
            <person name="Wu L."/>
            <person name="Ma J."/>
        </authorList>
    </citation>
    <scope>NUCLEOTIDE SEQUENCE [LARGE SCALE GENOMIC DNA]</scope>
    <source>
        <strain evidence="3">KCTC 22814</strain>
    </source>
</reference>
<dbReference type="EMBL" id="JBHUPB010000004">
    <property type="protein sequence ID" value="MFD2966729.1"/>
    <property type="molecule type" value="Genomic_DNA"/>
</dbReference>
<accession>A0ABW6BE09</accession>
<evidence type="ECO:0000256" key="1">
    <source>
        <dbReference type="SAM" id="SignalP"/>
    </source>
</evidence>
<dbReference type="PROSITE" id="PS51257">
    <property type="entry name" value="PROKAR_LIPOPROTEIN"/>
    <property type="match status" value="1"/>
</dbReference>
<evidence type="ECO:0000313" key="3">
    <source>
        <dbReference type="Proteomes" id="UP001597525"/>
    </source>
</evidence>
<organism evidence="2 3">
    <name type="scientific">Sphingobacterium bambusae</name>
    <dbReference type="NCBI Taxonomy" id="662858"/>
    <lineage>
        <taxon>Bacteria</taxon>
        <taxon>Pseudomonadati</taxon>
        <taxon>Bacteroidota</taxon>
        <taxon>Sphingobacteriia</taxon>
        <taxon>Sphingobacteriales</taxon>
        <taxon>Sphingobacteriaceae</taxon>
        <taxon>Sphingobacterium</taxon>
    </lineage>
</organism>
<keyword evidence="1" id="KW-0732">Signal</keyword>
<evidence type="ECO:0000313" key="2">
    <source>
        <dbReference type="EMBL" id="MFD2966729.1"/>
    </source>
</evidence>
<gene>
    <name evidence="2" type="ORF">ACFS7Y_05000</name>
</gene>
<comment type="caution">
    <text evidence="2">The sequence shown here is derived from an EMBL/GenBank/DDBJ whole genome shotgun (WGS) entry which is preliminary data.</text>
</comment>